<dbReference type="Proteomes" id="UP000299102">
    <property type="component" value="Unassembled WGS sequence"/>
</dbReference>
<keyword evidence="2" id="KW-1185">Reference proteome</keyword>
<comment type="caution">
    <text evidence="1">The sequence shown here is derived from an EMBL/GenBank/DDBJ whole genome shotgun (WGS) entry which is preliminary data.</text>
</comment>
<name>A0A4C1WER6_EUMVA</name>
<organism evidence="1 2">
    <name type="scientific">Eumeta variegata</name>
    <name type="common">Bagworm moth</name>
    <name type="synonym">Eumeta japonica</name>
    <dbReference type="NCBI Taxonomy" id="151549"/>
    <lineage>
        <taxon>Eukaryota</taxon>
        <taxon>Metazoa</taxon>
        <taxon>Ecdysozoa</taxon>
        <taxon>Arthropoda</taxon>
        <taxon>Hexapoda</taxon>
        <taxon>Insecta</taxon>
        <taxon>Pterygota</taxon>
        <taxon>Neoptera</taxon>
        <taxon>Endopterygota</taxon>
        <taxon>Lepidoptera</taxon>
        <taxon>Glossata</taxon>
        <taxon>Ditrysia</taxon>
        <taxon>Tineoidea</taxon>
        <taxon>Psychidae</taxon>
        <taxon>Oiketicinae</taxon>
        <taxon>Eumeta</taxon>
    </lineage>
</organism>
<evidence type="ECO:0000313" key="1">
    <source>
        <dbReference type="EMBL" id="GBP49906.1"/>
    </source>
</evidence>
<evidence type="ECO:0000313" key="2">
    <source>
        <dbReference type="Proteomes" id="UP000299102"/>
    </source>
</evidence>
<proteinExistence type="predicted"/>
<gene>
    <name evidence="1" type="ORF">EVAR_29519_1</name>
</gene>
<reference evidence="1 2" key="1">
    <citation type="journal article" date="2019" name="Commun. Biol.">
        <title>The bagworm genome reveals a unique fibroin gene that provides high tensile strength.</title>
        <authorList>
            <person name="Kono N."/>
            <person name="Nakamura H."/>
            <person name="Ohtoshi R."/>
            <person name="Tomita M."/>
            <person name="Numata K."/>
            <person name="Arakawa K."/>
        </authorList>
    </citation>
    <scope>NUCLEOTIDE SEQUENCE [LARGE SCALE GENOMIC DNA]</scope>
</reference>
<dbReference type="EMBL" id="BGZK01000554">
    <property type="protein sequence ID" value="GBP49906.1"/>
    <property type="molecule type" value="Genomic_DNA"/>
</dbReference>
<sequence length="168" mass="18981">MPRWRAGAMANVVIIAISGPCEHRVIDRPTCAPNRDSNVIYCLHPPLCRVILLESNNVLRYDPRKRQRWVRKDNKLLSLHAPDGVPYGGRSYGRGPCGPARRGRRVTLRVNCTRRKIVHIRCRVSDDVRAGCPATVTRGERIYKPGGAADAFSCAQPILCYDRKIRPR</sequence>
<protein>
    <submittedName>
        <fullName evidence="1">Uncharacterized protein</fullName>
    </submittedName>
</protein>
<dbReference type="AlphaFoldDB" id="A0A4C1WER6"/>
<accession>A0A4C1WER6</accession>